<evidence type="ECO:0000313" key="8">
    <source>
        <dbReference type="EMBL" id="ACF09620.1"/>
    </source>
</evidence>
<name>B3V5P6_9ARCH</name>
<evidence type="ECO:0000256" key="6">
    <source>
        <dbReference type="RuleBase" id="RU003523"/>
    </source>
</evidence>
<comment type="similarity">
    <text evidence="1 6">Belongs to the alpha-IPM synthase/homocitrate synthase family.</text>
</comment>
<comment type="pathway">
    <text evidence="5">Amino-acid biosynthesis.</text>
</comment>
<evidence type="ECO:0000256" key="5">
    <source>
        <dbReference type="ARBA" id="ARBA00029440"/>
    </source>
</evidence>
<dbReference type="PROSITE" id="PS50991">
    <property type="entry name" value="PYR_CT"/>
    <property type="match status" value="1"/>
</dbReference>
<dbReference type="EC" id="2.3.3.13" evidence="8"/>
<dbReference type="GO" id="GO:0003852">
    <property type="term" value="F:2-isopropylmalate synthase activity"/>
    <property type="evidence" value="ECO:0007669"/>
    <property type="project" value="UniProtKB-EC"/>
</dbReference>
<dbReference type="EMBL" id="EU686620">
    <property type="protein sequence ID" value="ACF09620.1"/>
    <property type="molecule type" value="Genomic_DNA"/>
</dbReference>
<dbReference type="GO" id="GO:0009098">
    <property type="term" value="P:L-leucine biosynthetic process"/>
    <property type="evidence" value="ECO:0007669"/>
    <property type="project" value="InterPro"/>
</dbReference>
<keyword evidence="2" id="KW-0028">Amino-acid biosynthesis</keyword>
<evidence type="ECO:0000256" key="1">
    <source>
        <dbReference type="ARBA" id="ARBA00006154"/>
    </source>
</evidence>
<dbReference type="NCBIfam" id="NF002086">
    <property type="entry name" value="PRK00915.1-3"/>
    <property type="match status" value="1"/>
</dbReference>
<dbReference type="Gene3D" id="3.20.20.70">
    <property type="entry name" value="Aldolase class I"/>
    <property type="match status" value="1"/>
</dbReference>
<keyword evidence="4" id="KW-0100">Branched-chain amino acid biosynthesis</keyword>
<dbReference type="InterPro" id="IPR036230">
    <property type="entry name" value="LeuA_allosteric_dom_sf"/>
</dbReference>
<dbReference type="AlphaFoldDB" id="B3V5P6"/>
<dbReference type="Pfam" id="PF22617">
    <property type="entry name" value="HCS_D2"/>
    <property type="match status" value="1"/>
</dbReference>
<dbReference type="InterPro" id="IPR013785">
    <property type="entry name" value="Aldolase_TIM"/>
</dbReference>
<dbReference type="SUPFAM" id="SSF51569">
    <property type="entry name" value="Aldolase"/>
    <property type="match status" value="1"/>
</dbReference>
<dbReference type="NCBIfam" id="TIGR02090">
    <property type="entry name" value="LEU1_arch"/>
    <property type="match status" value="1"/>
</dbReference>
<dbReference type="CDD" id="cd07940">
    <property type="entry name" value="DRE_TIM_IPMS"/>
    <property type="match status" value="1"/>
</dbReference>
<reference evidence="8" key="2">
    <citation type="submission" date="2008-05" db="EMBL/GenBank/DDBJ databases">
        <authorList>
            <person name="Martin-Cuadrado A.-B."/>
            <person name="Rodriguez-Valera F."/>
            <person name="Moreira D."/>
            <person name="Alba J.-C."/>
            <person name="Ivars-Martinez E."/>
            <person name="Henn M.R."/>
            <person name="Talla E."/>
            <person name="Lopez-Garcia P."/>
        </authorList>
    </citation>
    <scope>NUCLEOTIDE SEQUENCE</scope>
</reference>
<keyword evidence="3 6" id="KW-0808">Transferase</keyword>
<dbReference type="Pfam" id="PF00682">
    <property type="entry name" value="HMGL-like"/>
    <property type="match status" value="1"/>
</dbReference>
<organism evidence="8">
    <name type="scientific">uncultured marine crenarchaeote AD1000-325-A12</name>
    <dbReference type="NCBI Taxonomy" id="526639"/>
    <lineage>
        <taxon>Archaea</taxon>
        <taxon>Nitrososphaerota</taxon>
        <taxon>Nitrososphaeria</taxon>
        <taxon>Nitrosopumilales</taxon>
        <taxon>environmental samples</taxon>
    </lineage>
</organism>
<dbReference type="NCBIfam" id="NF002085">
    <property type="entry name" value="PRK00915.1-2"/>
    <property type="match status" value="1"/>
</dbReference>
<dbReference type="PANTHER" id="PTHR42880:SF2">
    <property type="entry name" value="(R)-CITRAMALATE SYNTHASE CIMA"/>
    <property type="match status" value="1"/>
</dbReference>
<dbReference type="InterPro" id="IPR054691">
    <property type="entry name" value="LeuA/HCS_post-cat"/>
</dbReference>
<dbReference type="Gene3D" id="1.10.238.260">
    <property type="match status" value="1"/>
</dbReference>
<reference evidence="8" key="1">
    <citation type="journal article" date="2008" name="ISME J.">
        <title>Hindsight in the relative abundance, metabolic potential and genome dynamics of uncultivated marine archaea from comparative metagenomic analyses of bathypelagic plankton of different oceanic regions.</title>
        <authorList>
            <person name="Martin-Cuadrado A.B."/>
            <person name="Rodriguez-Valera F."/>
            <person name="Moreira D."/>
            <person name="Alba J.C."/>
            <person name="Ivars-Martinez E."/>
            <person name="Henn M.R."/>
            <person name="Talla E."/>
            <person name="Lopez-Garcia P."/>
        </authorList>
    </citation>
    <scope>NUCLEOTIDE SEQUENCE</scope>
</reference>
<dbReference type="PROSITE" id="PS00815">
    <property type="entry name" value="AIPM_HOMOCIT_SYNTH_1"/>
    <property type="match status" value="1"/>
</dbReference>
<feature type="domain" description="Pyruvate carboxyltransferase" evidence="7">
    <location>
        <begin position="2"/>
        <end position="253"/>
    </location>
</feature>
<evidence type="ECO:0000256" key="4">
    <source>
        <dbReference type="ARBA" id="ARBA00023304"/>
    </source>
</evidence>
<evidence type="ECO:0000256" key="3">
    <source>
        <dbReference type="ARBA" id="ARBA00022679"/>
    </source>
</evidence>
<dbReference type="PANTHER" id="PTHR42880">
    <property type="entry name" value="HOMOCITRATE SYNTHASE"/>
    <property type="match status" value="1"/>
</dbReference>
<sequence length="504" mass="54611">MIKIFDTTLRDGEQTPGVSLTPEDKLRIAIQLDKLGVDTIEAGFPITSRGEANAVKEISEAGLKTEICGLARAEPKDVETALNCNVDLVHVFIATSDIHMEHKLKMNREEVVKRASDMVKLVKDRGVPVEFSAEDACRSDPDFLIEVFRAVSNVGVDRIDIADTVGIMNPTTMFNLVTKVKQVIKEPISMHCHNDFGLATANSLAGMLAGAERIHVAINGLGERAGNAALEEVVMSLQNLYQKKTNINTKLIYETSNLVSRLTGINPQPNKAIIGDNAFGHESGIHVHGIINMPITYEPLEPETVGRKRWIQAGKHAGTHGVKAQLEELGYDANEKQVKEILARVKDLGDKGKRLTDMDLDSIARSILGQETDEKILELIDISVMTGIKTTPTASVKISMNGETHVAAETGVGPVDSAIKAIQKISDKLAHIRLKDFRIDAISGGTDALGEVVIKVEDDEGNVATSRSSDGDIVIASTEAMIDGINKILTKKKISSPKEQLANP</sequence>
<dbReference type="InterPro" id="IPR011830">
    <property type="entry name" value="LEU1_arch"/>
</dbReference>
<proteinExistence type="inferred from homology"/>
<protein>
    <submittedName>
        <fullName evidence="8">2-isopropylmalate synthase</fullName>
        <ecNumber evidence="8">2.3.3.13</ecNumber>
    </submittedName>
</protein>
<dbReference type="InterPro" id="IPR002034">
    <property type="entry name" value="AIPM/Hcit_synth_CS"/>
</dbReference>
<keyword evidence="8" id="KW-0012">Acyltransferase</keyword>
<dbReference type="PROSITE" id="PS00816">
    <property type="entry name" value="AIPM_HOMOCIT_SYNTH_2"/>
    <property type="match status" value="1"/>
</dbReference>
<evidence type="ECO:0000256" key="2">
    <source>
        <dbReference type="ARBA" id="ARBA00022605"/>
    </source>
</evidence>
<dbReference type="InterPro" id="IPR013709">
    <property type="entry name" value="2-isopropylmalate_synth_dimer"/>
</dbReference>
<evidence type="ECO:0000259" key="7">
    <source>
        <dbReference type="PROSITE" id="PS50991"/>
    </source>
</evidence>
<dbReference type="FunFam" id="3.20.20.70:FF:000010">
    <property type="entry name" value="2-isopropylmalate synthase"/>
    <property type="match status" value="1"/>
</dbReference>
<dbReference type="FunFam" id="1.10.238.260:FF:000001">
    <property type="entry name" value="2-isopropylmalate synthase"/>
    <property type="match status" value="1"/>
</dbReference>
<dbReference type="InterPro" id="IPR000891">
    <property type="entry name" value="PYR_CT"/>
</dbReference>
<dbReference type="SMART" id="SM00917">
    <property type="entry name" value="LeuA_dimer"/>
    <property type="match status" value="1"/>
</dbReference>
<dbReference type="SUPFAM" id="SSF110921">
    <property type="entry name" value="2-isopropylmalate synthase LeuA, allosteric (dimerisation) domain"/>
    <property type="match status" value="1"/>
</dbReference>
<accession>B3V5P6</accession>
<dbReference type="Gene3D" id="3.30.160.270">
    <property type="match status" value="1"/>
</dbReference>
<dbReference type="Pfam" id="PF08502">
    <property type="entry name" value="LeuA_dimer"/>
    <property type="match status" value="1"/>
</dbReference>